<accession>A0ABW9G864</accession>
<comment type="catalytic activity">
    <reaction evidence="9 10 11">
        <text>adenosine(37) in tRNA + dimethylallyl diphosphate = N(6)-dimethylallyladenosine(37) in tRNA + diphosphate</text>
        <dbReference type="Rhea" id="RHEA:26482"/>
        <dbReference type="Rhea" id="RHEA-COMP:10162"/>
        <dbReference type="Rhea" id="RHEA-COMP:10375"/>
        <dbReference type="ChEBI" id="CHEBI:33019"/>
        <dbReference type="ChEBI" id="CHEBI:57623"/>
        <dbReference type="ChEBI" id="CHEBI:74411"/>
        <dbReference type="ChEBI" id="CHEBI:74415"/>
        <dbReference type="EC" id="2.5.1.75"/>
    </reaction>
</comment>
<dbReference type="GO" id="GO:0052381">
    <property type="term" value="F:tRNA dimethylallyltransferase activity"/>
    <property type="evidence" value="ECO:0007669"/>
    <property type="project" value="UniProtKB-EC"/>
</dbReference>
<dbReference type="Proteomes" id="UP001629953">
    <property type="component" value="Unassembled WGS sequence"/>
</dbReference>
<feature type="site" description="Interaction with substrate tRNA" evidence="10">
    <location>
        <position position="127"/>
    </location>
</feature>
<evidence type="ECO:0000256" key="6">
    <source>
        <dbReference type="ARBA" id="ARBA00022741"/>
    </source>
</evidence>
<keyword evidence="14" id="KW-0175">Coiled coil</keyword>
<reference evidence="15 16" key="1">
    <citation type="journal article" date="2013" name="Int. J. Syst. Evol. Microbiol.">
        <title>Celerinatantimonas yamalensis sp. nov., a cold-adapted diazotrophic bacterium from a cold permafrost brine.</title>
        <authorList>
            <person name="Shcherbakova V."/>
            <person name="Chuvilskaya N."/>
            <person name="Rivkina E."/>
            <person name="Demidov N."/>
            <person name="Uchaeva V."/>
            <person name="Suetin S."/>
            <person name="Suzina N."/>
            <person name="Gilichinsky D."/>
        </authorList>
    </citation>
    <scope>NUCLEOTIDE SEQUENCE [LARGE SCALE GENOMIC DNA]</scope>
    <source>
        <strain evidence="15 16">C7</strain>
    </source>
</reference>
<keyword evidence="16" id="KW-1185">Reference proteome</keyword>
<evidence type="ECO:0000256" key="8">
    <source>
        <dbReference type="ARBA" id="ARBA00022842"/>
    </source>
</evidence>
<name>A0ABW9G864_9GAMM</name>
<feature type="binding site" evidence="10">
    <location>
        <begin position="14"/>
        <end position="21"/>
    </location>
    <ligand>
        <name>ATP</name>
        <dbReference type="ChEBI" id="CHEBI:30616"/>
    </ligand>
</feature>
<evidence type="ECO:0000256" key="13">
    <source>
        <dbReference type="RuleBase" id="RU003785"/>
    </source>
</evidence>
<evidence type="ECO:0000256" key="9">
    <source>
        <dbReference type="ARBA" id="ARBA00049563"/>
    </source>
</evidence>
<keyword evidence="4 10" id="KW-0808">Transferase</keyword>
<proteinExistence type="inferred from homology"/>
<dbReference type="EMBL" id="JBEQCT010000004">
    <property type="protein sequence ID" value="MFM2485589.1"/>
    <property type="molecule type" value="Genomic_DNA"/>
</dbReference>
<dbReference type="NCBIfam" id="TIGR00174">
    <property type="entry name" value="miaA"/>
    <property type="match status" value="1"/>
</dbReference>
<feature type="binding site" evidence="10">
    <location>
        <begin position="16"/>
        <end position="21"/>
    </location>
    <ligand>
        <name>substrate</name>
    </ligand>
</feature>
<gene>
    <name evidence="10 15" type="primary">miaA</name>
    <name evidence="15" type="ORF">ABUE30_11045</name>
</gene>
<sequence>MNTQQPYNLLVILGPTASGKTGLGVALARQHQGEILSADSRQVYRGMNLGSGKDLDEYGEVPYHLIDLVEPGHDYSLFHYQRDFFASYQHICQRQQLPIMVGGTGLYIDAITQNYALHEVAINHPLREQLAELTLEQLQTKLLELKSNQHNHTDLLVRPRLVRAIEIAMAEQQPQPAPEYPAINPLILGVQWPRSELRARITARLKERFNQGMLEEVESLHTQGVSYERLEFFGLEYRLVARHLKGELSYNDMFQKLNSQIHQFAKRQDTWFRKMQRRGDTIHWLNAHGDLLEQANELLSHCRWADSK</sequence>
<comment type="function">
    <text evidence="2 10 12">Catalyzes the transfer of a dimethylallyl group onto the adenine at position 37 in tRNAs that read codons beginning with uridine, leading to the formation of N6-(dimethylallyl)adenosine (i(6)A).</text>
</comment>
<evidence type="ECO:0000256" key="12">
    <source>
        <dbReference type="RuleBase" id="RU003784"/>
    </source>
</evidence>
<comment type="subunit">
    <text evidence="10">Monomer.</text>
</comment>
<feature type="coiled-coil region" evidence="14">
    <location>
        <begin position="128"/>
        <end position="155"/>
    </location>
</feature>
<organism evidence="15 16">
    <name type="scientific">Celerinatantimonas yamalensis</name>
    <dbReference type="NCBI Taxonomy" id="559956"/>
    <lineage>
        <taxon>Bacteria</taxon>
        <taxon>Pseudomonadati</taxon>
        <taxon>Pseudomonadota</taxon>
        <taxon>Gammaproteobacteria</taxon>
        <taxon>Celerinatantimonadaceae</taxon>
        <taxon>Celerinatantimonas</taxon>
    </lineage>
</organism>
<keyword evidence="5 10" id="KW-0819">tRNA processing</keyword>
<comment type="similarity">
    <text evidence="3 10 13">Belongs to the IPP transferase family.</text>
</comment>
<keyword evidence="8 10" id="KW-0460">Magnesium</keyword>
<dbReference type="RefSeq" id="WP_408623825.1">
    <property type="nucleotide sequence ID" value="NZ_JBEQCT010000004.1"/>
</dbReference>
<dbReference type="PANTHER" id="PTHR11088:SF60">
    <property type="entry name" value="TRNA DIMETHYLALLYLTRANSFERASE"/>
    <property type="match status" value="1"/>
</dbReference>
<dbReference type="Gene3D" id="3.40.50.300">
    <property type="entry name" value="P-loop containing nucleotide triphosphate hydrolases"/>
    <property type="match status" value="1"/>
</dbReference>
<evidence type="ECO:0000256" key="7">
    <source>
        <dbReference type="ARBA" id="ARBA00022840"/>
    </source>
</evidence>
<evidence type="ECO:0000313" key="16">
    <source>
        <dbReference type="Proteomes" id="UP001629953"/>
    </source>
</evidence>
<dbReference type="Gene3D" id="1.10.287.890">
    <property type="entry name" value="Crystal structure of tRNA isopentenylpyrophosphate transferase (bh2366) domain"/>
    <property type="match status" value="1"/>
</dbReference>
<evidence type="ECO:0000256" key="3">
    <source>
        <dbReference type="ARBA" id="ARBA00005842"/>
    </source>
</evidence>
<protein>
    <recommendedName>
        <fullName evidence="10">tRNA dimethylallyltransferase</fullName>
        <ecNumber evidence="10">2.5.1.75</ecNumber>
    </recommendedName>
    <alternativeName>
        <fullName evidence="10">Dimethylallyl diphosphate:tRNA dimethylallyltransferase</fullName>
        <shortName evidence="10">DMAPP:tRNA dimethylallyltransferase</shortName>
        <shortName evidence="10">DMATase</shortName>
    </alternativeName>
    <alternativeName>
        <fullName evidence="10">Isopentenyl-diphosphate:tRNA isopentenyltransferase</fullName>
        <shortName evidence="10">IPP transferase</shortName>
        <shortName evidence="10">IPPT</shortName>
        <shortName evidence="10">IPTase</shortName>
    </alternativeName>
</protein>
<evidence type="ECO:0000256" key="4">
    <source>
        <dbReference type="ARBA" id="ARBA00022679"/>
    </source>
</evidence>
<keyword evidence="7 10" id="KW-0067">ATP-binding</keyword>
<comment type="caution">
    <text evidence="15">The sequence shown here is derived from an EMBL/GenBank/DDBJ whole genome shotgun (WGS) entry which is preliminary data.</text>
</comment>
<dbReference type="PANTHER" id="PTHR11088">
    <property type="entry name" value="TRNA DIMETHYLALLYLTRANSFERASE"/>
    <property type="match status" value="1"/>
</dbReference>
<dbReference type="InterPro" id="IPR027417">
    <property type="entry name" value="P-loop_NTPase"/>
</dbReference>
<evidence type="ECO:0000256" key="2">
    <source>
        <dbReference type="ARBA" id="ARBA00003213"/>
    </source>
</evidence>
<evidence type="ECO:0000256" key="5">
    <source>
        <dbReference type="ARBA" id="ARBA00022694"/>
    </source>
</evidence>
<dbReference type="HAMAP" id="MF_00185">
    <property type="entry name" value="IPP_trans"/>
    <property type="match status" value="1"/>
</dbReference>
<evidence type="ECO:0000256" key="10">
    <source>
        <dbReference type="HAMAP-Rule" id="MF_00185"/>
    </source>
</evidence>
<feature type="site" description="Interaction with substrate tRNA" evidence="10">
    <location>
        <position position="104"/>
    </location>
</feature>
<feature type="region of interest" description="Interaction with substrate tRNA" evidence="10">
    <location>
        <begin position="39"/>
        <end position="42"/>
    </location>
</feature>
<keyword evidence="6 10" id="KW-0547">Nucleotide-binding</keyword>
<dbReference type="InterPro" id="IPR039657">
    <property type="entry name" value="Dimethylallyltransferase"/>
</dbReference>
<comment type="caution">
    <text evidence="10">Lacks conserved residue(s) required for the propagation of feature annotation.</text>
</comment>
<dbReference type="SUPFAM" id="SSF52540">
    <property type="entry name" value="P-loop containing nucleoside triphosphate hydrolases"/>
    <property type="match status" value="1"/>
</dbReference>
<evidence type="ECO:0000256" key="1">
    <source>
        <dbReference type="ARBA" id="ARBA00001946"/>
    </source>
</evidence>
<dbReference type="Pfam" id="PF01715">
    <property type="entry name" value="IPPT"/>
    <property type="match status" value="1"/>
</dbReference>
<comment type="cofactor">
    <cofactor evidence="1 10">
        <name>Mg(2+)</name>
        <dbReference type="ChEBI" id="CHEBI:18420"/>
    </cofactor>
</comment>
<evidence type="ECO:0000313" key="15">
    <source>
        <dbReference type="EMBL" id="MFM2485589.1"/>
    </source>
</evidence>
<dbReference type="EC" id="2.5.1.75" evidence="10"/>
<evidence type="ECO:0000256" key="14">
    <source>
        <dbReference type="SAM" id="Coils"/>
    </source>
</evidence>
<dbReference type="InterPro" id="IPR018022">
    <property type="entry name" value="IPT"/>
</dbReference>
<evidence type="ECO:0000256" key="11">
    <source>
        <dbReference type="RuleBase" id="RU003783"/>
    </source>
</evidence>